<organism evidence="1 2">
    <name type="scientific">Tsukamurella tyrosinosolvens</name>
    <dbReference type="NCBI Taxonomy" id="57704"/>
    <lineage>
        <taxon>Bacteria</taxon>
        <taxon>Bacillati</taxon>
        <taxon>Actinomycetota</taxon>
        <taxon>Actinomycetes</taxon>
        <taxon>Mycobacteriales</taxon>
        <taxon>Tsukamurellaceae</taxon>
        <taxon>Tsukamurella</taxon>
    </lineage>
</organism>
<accession>A0A1H4Z175</accession>
<evidence type="ECO:0008006" key="3">
    <source>
        <dbReference type="Google" id="ProtNLM"/>
    </source>
</evidence>
<dbReference type="Proteomes" id="UP000182241">
    <property type="component" value="Unassembled WGS sequence"/>
</dbReference>
<reference evidence="2" key="1">
    <citation type="submission" date="2016-10" db="EMBL/GenBank/DDBJ databases">
        <authorList>
            <person name="Varghese N."/>
            <person name="Submissions S."/>
        </authorList>
    </citation>
    <scope>NUCLEOTIDE SEQUENCE [LARGE SCALE GENOMIC DNA]</scope>
    <source>
        <strain evidence="2">DSM 44234</strain>
    </source>
</reference>
<dbReference type="EMBL" id="FNSA01000003">
    <property type="protein sequence ID" value="SED24006.1"/>
    <property type="molecule type" value="Genomic_DNA"/>
</dbReference>
<dbReference type="OrthoDB" id="3837976at2"/>
<dbReference type="GeneID" id="300997352"/>
<name>A0A1H4Z175_TSUTY</name>
<dbReference type="RefSeq" id="WP_068522207.1">
    <property type="nucleotide sequence ID" value="NZ_CBDRGN010000007.1"/>
</dbReference>
<sequence length="84" mass="9274">MSHRTQITLEDAQYVRLLAESRASGLGLAELIRRAVDLTYGGTDADAFDAALDQSFGTWGSDGPDGEEFVEAIRPARIDRFARW</sequence>
<proteinExistence type="predicted"/>
<evidence type="ECO:0000313" key="2">
    <source>
        <dbReference type="Proteomes" id="UP000182241"/>
    </source>
</evidence>
<protein>
    <recommendedName>
        <fullName evidence="3">Ribbon-helix-helix protein, copG family</fullName>
    </recommendedName>
</protein>
<gene>
    <name evidence="1" type="ORF">SAMN04489793_4395</name>
</gene>
<keyword evidence="2" id="KW-1185">Reference proteome</keyword>
<evidence type="ECO:0000313" key="1">
    <source>
        <dbReference type="EMBL" id="SED24006.1"/>
    </source>
</evidence>
<dbReference type="AlphaFoldDB" id="A0A1H4Z175"/>
<dbReference type="STRING" id="57704.SAMN04489793_4395"/>